<evidence type="ECO:0000313" key="4">
    <source>
        <dbReference type="Proteomes" id="UP001218412"/>
    </source>
</evidence>
<feature type="region of interest" description="Disordered" evidence="1">
    <location>
        <begin position="35"/>
        <end position="63"/>
    </location>
</feature>
<evidence type="ECO:0000256" key="1">
    <source>
        <dbReference type="SAM" id="MobiDB-lite"/>
    </source>
</evidence>
<organism evidence="3 4">
    <name type="scientific">Paracoccus stylophorae</name>
    <dbReference type="NCBI Taxonomy" id="659350"/>
    <lineage>
        <taxon>Bacteria</taxon>
        <taxon>Pseudomonadati</taxon>
        <taxon>Pseudomonadota</taxon>
        <taxon>Alphaproteobacteria</taxon>
        <taxon>Rhodobacterales</taxon>
        <taxon>Paracoccaceae</taxon>
        <taxon>Paracoccus</taxon>
    </lineage>
</organism>
<keyword evidence="2" id="KW-0472">Membrane</keyword>
<feature type="region of interest" description="Disordered" evidence="1">
    <location>
        <begin position="79"/>
        <end position="126"/>
    </location>
</feature>
<evidence type="ECO:0000256" key="2">
    <source>
        <dbReference type="SAM" id="Phobius"/>
    </source>
</evidence>
<sequence length="126" mass="13415">MQSRSTRRGAMSATDPVVILSAIVVAGAMLGALMARGGRSGRSRDSRGFEGWRGRDEATGAGRRRWGTRLAAVAPQVAEDAAGTAEHDFVRPAGPEAMRDAPRRDWSQADEISDESFPASDPPATY</sequence>
<keyword evidence="4" id="KW-1185">Reference proteome</keyword>
<name>A0ABY7T0N9_9RHOB</name>
<keyword evidence="2" id="KW-0812">Transmembrane</keyword>
<gene>
    <name evidence="3" type="ORF">JHW45_04610</name>
</gene>
<keyword evidence="2" id="KW-1133">Transmembrane helix</keyword>
<proteinExistence type="predicted"/>
<dbReference type="EMBL" id="CP067134">
    <property type="protein sequence ID" value="WCR12688.1"/>
    <property type="molecule type" value="Genomic_DNA"/>
</dbReference>
<evidence type="ECO:0000313" key="3">
    <source>
        <dbReference type="EMBL" id="WCR12688.1"/>
    </source>
</evidence>
<dbReference type="RefSeq" id="WP_272859777.1">
    <property type="nucleotide sequence ID" value="NZ_CP067134.1"/>
</dbReference>
<dbReference type="Proteomes" id="UP001218412">
    <property type="component" value="Chromosome"/>
</dbReference>
<evidence type="ECO:0008006" key="5">
    <source>
        <dbReference type="Google" id="ProtNLM"/>
    </source>
</evidence>
<reference evidence="3 4" key="1">
    <citation type="submission" date="2021-01" db="EMBL/GenBank/DDBJ databases">
        <title>Biogeographic distribution of Paracoccus.</title>
        <authorList>
            <person name="Hollensteiner J."/>
            <person name="Leineberger J."/>
            <person name="Brinkhoff T."/>
            <person name="Daniel R."/>
        </authorList>
    </citation>
    <scope>NUCLEOTIDE SEQUENCE [LARGE SCALE GENOMIC DNA]</scope>
    <source>
        <strain evidence="3 4">LMG25392</strain>
    </source>
</reference>
<feature type="compositionally biased region" description="Basic and acidic residues" evidence="1">
    <location>
        <begin position="42"/>
        <end position="58"/>
    </location>
</feature>
<feature type="compositionally biased region" description="Basic and acidic residues" evidence="1">
    <location>
        <begin position="97"/>
        <end position="107"/>
    </location>
</feature>
<accession>A0ABY7T0N9</accession>
<protein>
    <recommendedName>
        <fullName evidence="5">Secreted protein</fullName>
    </recommendedName>
</protein>
<feature type="transmembrane region" description="Helical" evidence="2">
    <location>
        <begin position="17"/>
        <end position="35"/>
    </location>
</feature>